<sequence>MSLRISTSMMYDRGTNQLGTLQSNMLKTQMQLSTGRRVLTPADDPVASARALEVTQSLEINDQYKTNRQTALSSLAQVDTTLGTVGELLTDVKNTILYAGNPALSIADREALAVDLEARMGDLLGQANTADGTGGYVFAGYKTNTLPFAQTATGADYYGDQGERELQVGSGRKMAISASGSAIFERNLTGNGTFLTKPTGAGNTGTGIISPGTVTGTVKGHDYTLSFAKDATTGKMQYSVVDVTNGNTPVLPATDYKAGEPITFEGITFDVKGEPAAGDQFAVEPSKNQSVFTSIQNVINALRSTGTGPTAGAKLTNALNEANQNIQNASDNVLSVRASVGARGKELDYLDSAGSEMDIQYQTQVSDLIEVDPIEAASRFAQQTTSLQAAQQTFKTATSLSLFNYIN</sequence>
<dbReference type="InterPro" id="IPR001492">
    <property type="entry name" value="Flagellin"/>
</dbReference>
<keyword evidence="9" id="KW-1185">Reference proteome</keyword>
<dbReference type="AlphaFoldDB" id="A0A4P7BE21"/>
<keyword evidence="7" id="KW-0969">Cilium</keyword>
<dbReference type="GO" id="GO:0009424">
    <property type="term" value="C:bacterial-type flagellum hook"/>
    <property type="evidence" value="ECO:0007669"/>
    <property type="project" value="InterPro"/>
</dbReference>
<proteinExistence type="inferred from homology"/>
<dbReference type="Pfam" id="PF00669">
    <property type="entry name" value="Flagellin_N"/>
    <property type="match status" value="1"/>
</dbReference>
<evidence type="ECO:0000256" key="2">
    <source>
        <dbReference type="ARBA" id="ARBA00004613"/>
    </source>
</evidence>
<reference evidence="7" key="3">
    <citation type="submission" date="2022-12" db="EMBL/GenBank/DDBJ databases">
        <authorList>
            <person name="Sun Q."/>
            <person name="Kim S."/>
        </authorList>
    </citation>
    <scope>NUCLEOTIDE SEQUENCE</scope>
    <source>
        <strain evidence="7">KCTC 12344</strain>
    </source>
</reference>
<feature type="domain" description="Flagellin N-terminal" evidence="6">
    <location>
        <begin position="5"/>
        <end position="143"/>
    </location>
</feature>
<dbReference type="GO" id="GO:0005576">
    <property type="term" value="C:extracellular region"/>
    <property type="evidence" value="ECO:0007669"/>
    <property type="project" value="UniProtKB-SubCell"/>
</dbReference>
<organism evidence="7 10">
    <name type="scientific">Pseudoduganella plicata</name>
    <dbReference type="NCBI Taxonomy" id="321984"/>
    <lineage>
        <taxon>Bacteria</taxon>
        <taxon>Pseudomonadati</taxon>
        <taxon>Pseudomonadota</taxon>
        <taxon>Betaproteobacteria</taxon>
        <taxon>Burkholderiales</taxon>
        <taxon>Oxalobacteraceae</taxon>
        <taxon>Telluria group</taxon>
        <taxon>Pseudoduganella</taxon>
    </lineage>
</organism>
<dbReference type="OrthoDB" id="9768249at2"/>
<evidence type="ECO:0000259" key="6">
    <source>
        <dbReference type="Pfam" id="PF00669"/>
    </source>
</evidence>
<evidence type="ECO:0000313" key="8">
    <source>
        <dbReference type="EMBL" id="QBQ36433.1"/>
    </source>
</evidence>
<dbReference type="InterPro" id="IPR013384">
    <property type="entry name" value="Flagell_FlgL"/>
</dbReference>
<dbReference type="PANTHER" id="PTHR42792:SF1">
    <property type="entry name" value="FLAGELLAR HOOK-ASSOCIATED PROTEIN 3"/>
    <property type="match status" value="1"/>
</dbReference>
<dbReference type="InterPro" id="IPR001029">
    <property type="entry name" value="Flagellin_N"/>
</dbReference>
<evidence type="ECO:0000313" key="10">
    <source>
        <dbReference type="Proteomes" id="UP000619512"/>
    </source>
</evidence>
<dbReference type="PANTHER" id="PTHR42792">
    <property type="entry name" value="FLAGELLIN"/>
    <property type="match status" value="1"/>
</dbReference>
<comment type="similarity">
    <text evidence="3">Belongs to the bacterial flagellin family.</text>
</comment>
<evidence type="ECO:0000256" key="1">
    <source>
        <dbReference type="ARBA" id="ARBA00004365"/>
    </source>
</evidence>
<name>A0A4P7BE21_9BURK</name>
<evidence type="ECO:0000313" key="9">
    <source>
        <dbReference type="Proteomes" id="UP000294359"/>
    </source>
</evidence>
<keyword evidence="7" id="KW-0966">Cell projection</keyword>
<dbReference type="Proteomes" id="UP000619512">
    <property type="component" value="Unassembled WGS sequence"/>
</dbReference>
<dbReference type="EMBL" id="CP038026">
    <property type="protein sequence ID" value="QBQ36433.1"/>
    <property type="molecule type" value="Genomic_DNA"/>
</dbReference>
<dbReference type="GO" id="GO:0005198">
    <property type="term" value="F:structural molecule activity"/>
    <property type="evidence" value="ECO:0007669"/>
    <property type="project" value="InterPro"/>
</dbReference>
<comment type="subcellular location">
    <subcellularLocation>
        <location evidence="1">Bacterial flagellum</location>
    </subcellularLocation>
    <subcellularLocation>
        <location evidence="2">Secreted</location>
    </subcellularLocation>
</comment>
<keyword evidence="7" id="KW-0282">Flagellum</keyword>
<keyword evidence="4" id="KW-0975">Bacterial flagellum</keyword>
<protein>
    <submittedName>
        <fullName evidence="8">Flagellar hook-associated protein 3</fullName>
    </submittedName>
    <submittedName>
        <fullName evidence="7">Flagellar hook-associated protein FlgL</fullName>
    </submittedName>
</protein>
<dbReference type="NCBIfam" id="TIGR02550">
    <property type="entry name" value="flagell_flgL"/>
    <property type="match status" value="1"/>
</dbReference>
<dbReference type="Proteomes" id="UP000294359">
    <property type="component" value="Chromosome"/>
</dbReference>
<reference evidence="8 9" key="2">
    <citation type="submission" date="2019-03" db="EMBL/GenBank/DDBJ databases">
        <title>Draft Genome Sequences of Six Type Strains of the Genus Massilia.</title>
        <authorList>
            <person name="Miess H."/>
            <person name="Frediansyhah A."/>
            <person name="Gross H."/>
        </authorList>
    </citation>
    <scope>NUCLEOTIDE SEQUENCE [LARGE SCALE GENOMIC DNA]</scope>
    <source>
        <strain evidence="8 9">DSM 17505</strain>
    </source>
</reference>
<evidence type="ECO:0000256" key="5">
    <source>
        <dbReference type="SAM" id="Coils"/>
    </source>
</evidence>
<dbReference type="RefSeq" id="WP_134384714.1">
    <property type="nucleotide sequence ID" value="NZ_BMWW01000001.1"/>
</dbReference>
<dbReference type="SUPFAM" id="SSF64518">
    <property type="entry name" value="Phase 1 flagellin"/>
    <property type="match status" value="1"/>
</dbReference>
<dbReference type="Gene3D" id="1.20.1330.10">
    <property type="entry name" value="f41 fragment of flagellin, N-terminal domain"/>
    <property type="match status" value="1"/>
</dbReference>
<evidence type="ECO:0000313" key="7">
    <source>
        <dbReference type="EMBL" id="GGY75436.1"/>
    </source>
</evidence>
<reference evidence="7" key="1">
    <citation type="journal article" date="2014" name="Int. J. Syst. Evol. Microbiol.">
        <title>Complete genome sequence of Corynebacterium casei LMG S-19264T (=DSM 44701T), isolated from a smear-ripened cheese.</title>
        <authorList>
            <consortium name="US DOE Joint Genome Institute (JGI-PGF)"/>
            <person name="Walter F."/>
            <person name="Albersmeier A."/>
            <person name="Kalinowski J."/>
            <person name="Ruckert C."/>
        </authorList>
    </citation>
    <scope>NUCLEOTIDE SEQUENCE</scope>
    <source>
        <strain evidence="7">KCTC 12344</strain>
    </source>
</reference>
<feature type="coiled-coil region" evidence="5">
    <location>
        <begin position="312"/>
        <end position="339"/>
    </location>
</feature>
<gene>
    <name evidence="7" type="primary">flgL</name>
    <name evidence="8" type="ORF">E1742_09870</name>
    <name evidence="7" type="ORF">GCM10007388_04900</name>
</gene>
<evidence type="ECO:0000256" key="3">
    <source>
        <dbReference type="ARBA" id="ARBA00005709"/>
    </source>
</evidence>
<evidence type="ECO:0000256" key="4">
    <source>
        <dbReference type="ARBA" id="ARBA00023143"/>
    </source>
</evidence>
<dbReference type="GO" id="GO:0071973">
    <property type="term" value="P:bacterial-type flagellum-dependent cell motility"/>
    <property type="evidence" value="ECO:0007669"/>
    <property type="project" value="InterPro"/>
</dbReference>
<dbReference type="EMBL" id="BMWW01000001">
    <property type="protein sequence ID" value="GGY75436.1"/>
    <property type="molecule type" value="Genomic_DNA"/>
</dbReference>
<accession>A0A4P7BE21</accession>
<keyword evidence="5" id="KW-0175">Coiled coil</keyword>